<organism evidence="1 2">
    <name type="scientific">Vibrio parahaemolyticus</name>
    <dbReference type="NCBI Taxonomy" id="670"/>
    <lineage>
        <taxon>Bacteria</taxon>
        <taxon>Pseudomonadati</taxon>
        <taxon>Pseudomonadota</taxon>
        <taxon>Gammaproteobacteria</taxon>
        <taxon>Vibrionales</taxon>
        <taxon>Vibrionaceae</taxon>
        <taxon>Vibrio</taxon>
    </lineage>
</organism>
<dbReference type="AlphaFoldDB" id="A0AAW8PXK2"/>
<protein>
    <submittedName>
        <fullName evidence="1">Uncharacterized protein</fullName>
    </submittedName>
</protein>
<dbReference type="EMBL" id="JAUHGG010000003">
    <property type="protein sequence ID" value="MDS1820893.1"/>
    <property type="molecule type" value="Genomic_DNA"/>
</dbReference>
<evidence type="ECO:0000313" key="2">
    <source>
        <dbReference type="Proteomes" id="UP001253193"/>
    </source>
</evidence>
<evidence type="ECO:0000313" key="1">
    <source>
        <dbReference type="EMBL" id="MDS1820893.1"/>
    </source>
</evidence>
<accession>A0AAW8PXK2</accession>
<dbReference type="Proteomes" id="UP001253193">
    <property type="component" value="Unassembled WGS sequence"/>
</dbReference>
<proteinExistence type="predicted"/>
<gene>
    <name evidence="1" type="ORF">QX249_09515</name>
</gene>
<name>A0AAW8PXK2_VIBPH</name>
<reference evidence="1" key="1">
    <citation type="submission" date="2023-06" db="EMBL/GenBank/DDBJ databases">
        <title>Genomic Diversity of Vibrio spp. and Metagenomic Analysis of Pathogens in Florida Gulf Coastal Waters Following Hurricane Ian.</title>
        <authorList>
            <person name="Brumfield K.D."/>
        </authorList>
    </citation>
    <scope>NUCLEOTIDE SEQUENCE</scope>
    <source>
        <strain evidence="1">WBS2B-138</strain>
    </source>
</reference>
<sequence length="135" mass="15076">MKKILTMNFNSPTIYGYGVADNSCVDECLSAIECDNDIFDRSIFDPASFDAVFKSVSMNVKRGCPESSLGLIGLIEVAVKNQFPINEDHLKAYTKAKSIDPLSKYPERLNSLSSLDEQISSYLSDQRTLLNDYCK</sequence>
<comment type="caution">
    <text evidence="1">The sequence shown here is derived from an EMBL/GenBank/DDBJ whole genome shotgun (WGS) entry which is preliminary data.</text>
</comment>
<dbReference type="RefSeq" id="WP_311019675.1">
    <property type="nucleotide sequence ID" value="NZ_JAUHGG010000003.1"/>
</dbReference>